<evidence type="ECO:0000256" key="1">
    <source>
        <dbReference type="ARBA" id="ARBA00004496"/>
    </source>
</evidence>
<dbReference type="GO" id="GO:0003677">
    <property type="term" value="F:DNA binding"/>
    <property type="evidence" value="ECO:0007669"/>
    <property type="project" value="UniProtKB-KW"/>
</dbReference>
<organism evidence="9 10">
    <name type="scientific">Franconibacter pulveris</name>
    <dbReference type="NCBI Taxonomy" id="435910"/>
    <lineage>
        <taxon>Bacteria</taxon>
        <taxon>Pseudomonadati</taxon>
        <taxon>Pseudomonadota</taxon>
        <taxon>Gammaproteobacteria</taxon>
        <taxon>Enterobacterales</taxon>
        <taxon>Enterobacteriaceae</taxon>
        <taxon>Franconibacter</taxon>
    </lineage>
</organism>
<sequence length="129" mass="14460">MPRKNIYFKDKIDREIEGILEIERQKGATPSESSYSSMVNELVRLGLMVYKSREDGDSLDLEGFRRDVIKKVAGSREGIMILTAMVSEMYMGHKGLTDMAQLDALISENITAINSAEAAAENQHFVTDK</sequence>
<dbReference type="InterPro" id="IPR042073">
    <property type="entry name" value="TraM_DNA-bd"/>
</dbReference>
<dbReference type="GO" id="GO:0005737">
    <property type="term" value="C:cytoplasm"/>
    <property type="evidence" value="ECO:0007669"/>
    <property type="project" value="UniProtKB-SubCell"/>
</dbReference>
<evidence type="ECO:0000256" key="7">
    <source>
        <dbReference type="ARBA" id="ARBA00023125"/>
    </source>
</evidence>
<dbReference type="OrthoDB" id="6608258at2"/>
<keyword evidence="5" id="KW-0184">Conjugation</keyword>
<evidence type="ECO:0000256" key="8">
    <source>
        <dbReference type="ARBA" id="ARBA00023163"/>
    </source>
</evidence>
<evidence type="ECO:0000256" key="4">
    <source>
        <dbReference type="ARBA" id="ARBA00022490"/>
    </source>
</evidence>
<protein>
    <recommendedName>
        <fullName evidence="3">Relaxosome protein TraM</fullName>
    </recommendedName>
</protein>
<gene>
    <name evidence="9" type="ORF">ACH50_13715</name>
</gene>
<evidence type="ECO:0000256" key="6">
    <source>
        <dbReference type="ARBA" id="ARBA00023015"/>
    </source>
</evidence>
<keyword evidence="4" id="KW-0963">Cytoplasm</keyword>
<evidence type="ECO:0000256" key="5">
    <source>
        <dbReference type="ARBA" id="ARBA00022971"/>
    </source>
</evidence>
<dbReference type="InterPro" id="IPR010992">
    <property type="entry name" value="IHF-like_DNA-bd_dom_sf"/>
</dbReference>
<evidence type="ECO:0000256" key="3">
    <source>
        <dbReference type="ARBA" id="ARBA00020534"/>
    </source>
</evidence>
<reference evidence="9 10" key="1">
    <citation type="submission" date="2015-06" db="EMBL/GenBank/DDBJ databases">
        <title>Genome sequencing of Cronobacter sp. strain DJ34 isolated from petroleum contaminated sludge of Duliajan Oil Fields, Assam, India.</title>
        <authorList>
            <person name="Pal S."/>
            <person name="Banerjee T.D."/>
            <person name="Roy A."/>
            <person name="Sar P."/>
            <person name="Kazy S.K."/>
        </authorList>
    </citation>
    <scope>NUCLEOTIDE SEQUENCE [LARGE SCALE GENOMIC DNA]</scope>
    <source>
        <strain evidence="9 10">DJ34</strain>
    </source>
</reference>
<keyword evidence="8" id="KW-0804">Transcription</keyword>
<comment type="caution">
    <text evidence="9">The sequence shown here is derived from an EMBL/GenBank/DDBJ whole genome shotgun (WGS) entry which is preliminary data.</text>
</comment>
<keyword evidence="7" id="KW-0238">DNA-binding</keyword>
<evidence type="ECO:0000256" key="2">
    <source>
        <dbReference type="ARBA" id="ARBA00008859"/>
    </source>
</evidence>
<comment type="subcellular location">
    <subcellularLocation>
        <location evidence="1">Cytoplasm</location>
    </subcellularLocation>
</comment>
<keyword evidence="6" id="KW-0805">Transcription regulation</keyword>
<dbReference type="EMBL" id="LFEJ01000017">
    <property type="protein sequence ID" value="KMV34093.1"/>
    <property type="molecule type" value="Genomic_DNA"/>
</dbReference>
<name>A0A0J8VKV4_9ENTR</name>
<dbReference type="Gene3D" id="1.10.10.450">
    <property type="entry name" value="TraM protein, DNA-binding"/>
    <property type="match status" value="1"/>
</dbReference>
<dbReference type="InterPro" id="IPR007925">
    <property type="entry name" value="TRelaxosome_TraM"/>
</dbReference>
<dbReference type="RefSeq" id="WP_048888185.1">
    <property type="nucleotide sequence ID" value="NZ_LFEJ01000017.1"/>
</dbReference>
<accession>A0A0J8VKV4</accession>
<comment type="similarity">
    <text evidence="2">Belongs to the relaxosome TraM family.</text>
</comment>
<keyword evidence="10" id="KW-1185">Reference proteome</keyword>
<dbReference type="PATRIC" id="fig|1656095.3.peg.4617"/>
<proteinExistence type="inferred from homology"/>
<evidence type="ECO:0000313" key="9">
    <source>
        <dbReference type="EMBL" id="KMV34093.1"/>
    </source>
</evidence>
<evidence type="ECO:0000313" key="10">
    <source>
        <dbReference type="Proteomes" id="UP000037315"/>
    </source>
</evidence>
<dbReference type="Proteomes" id="UP000037315">
    <property type="component" value="Unassembled WGS sequence"/>
</dbReference>
<dbReference type="Pfam" id="PF05261">
    <property type="entry name" value="Tra_M"/>
    <property type="match status" value="1"/>
</dbReference>
<dbReference type="SUPFAM" id="SSF47729">
    <property type="entry name" value="IHF-like DNA-binding proteins"/>
    <property type="match status" value="1"/>
</dbReference>
<dbReference type="AlphaFoldDB" id="A0A0J8VKV4"/>